<dbReference type="Gene3D" id="6.10.10.10">
    <property type="entry name" value="Flagellar export chaperone, C-terminal domain"/>
    <property type="match status" value="1"/>
</dbReference>
<reference evidence="6 7" key="1">
    <citation type="journal article" date="2016" name="Nat. Commun.">
        <title>Thousands of microbial genomes shed light on interconnected biogeochemical processes in an aquifer system.</title>
        <authorList>
            <person name="Anantharaman K."/>
            <person name="Brown C.T."/>
            <person name="Hug L.A."/>
            <person name="Sharon I."/>
            <person name="Castelle C.J."/>
            <person name="Probst A.J."/>
            <person name="Thomas B.C."/>
            <person name="Singh A."/>
            <person name="Wilkins M.J."/>
            <person name="Karaoz U."/>
            <person name="Brodie E.L."/>
            <person name="Williams K.H."/>
            <person name="Hubbard S.S."/>
            <person name="Banfield J.F."/>
        </authorList>
    </citation>
    <scope>NUCLEOTIDE SEQUENCE [LARGE SCALE GENOMIC DNA]</scope>
</reference>
<feature type="domain" description="Flagellin N-terminal" evidence="4">
    <location>
        <begin position="5"/>
        <end position="143"/>
    </location>
</feature>
<comment type="caution">
    <text evidence="6">The sequence shown here is derived from an EMBL/GenBank/DDBJ whole genome shotgun (WGS) entry which is preliminary data.</text>
</comment>
<gene>
    <name evidence="6" type="ORF">A2557_12050</name>
</gene>
<dbReference type="Gene3D" id="1.20.1330.10">
    <property type="entry name" value="f41 fragment of flagellin, N-terminal domain"/>
    <property type="match status" value="2"/>
</dbReference>
<evidence type="ECO:0000259" key="5">
    <source>
        <dbReference type="Pfam" id="PF00700"/>
    </source>
</evidence>
<dbReference type="InterPro" id="IPR042187">
    <property type="entry name" value="Flagellin_C_sub2"/>
</dbReference>
<evidence type="ECO:0000313" key="6">
    <source>
        <dbReference type="EMBL" id="OGH03864.1"/>
    </source>
</evidence>
<dbReference type="InterPro" id="IPR001029">
    <property type="entry name" value="Flagellin_N"/>
</dbReference>
<dbReference type="PRINTS" id="PR00207">
    <property type="entry name" value="FLAGELLIN"/>
</dbReference>
<comment type="function">
    <text evidence="3">Flagellin is the subunit protein which polymerizes to form the filaments of bacterial flagella.</text>
</comment>
<evidence type="ECO:0000256" key="2">
    <source>
        <dbReference type="ARBA" id="ARBA00023143"/>
    </source>
</evidence>
<accession>A0A1F6H0N7</accession>
<feature type="domain" description="Flagellin C-terminal" evidence="5">
    <location>
        <begin position="401"/>
        <end position="485"/>
    </location>
</feature>
<evidence type="ECO:0000256" key="3">
    <source>
        <dbReference type="RuleBase" id="RU362073"/>
    </source>
</evidence>
<comment type="subcellular location">
    <subcellularLocation>
        <location evidence="3">Secreted</location>
    </subcellularLocation>
    <subcellularLocation>
        <location evidence="3">Bacterial flagellum</location>
    </subcellularLocation>
</comment>
<organism evidence="6 7">
    <name type="scientific">Candidatus Lambdaproteobacteria bacterium RIFOXYD2_FULL_56_26</name>
    <dbReference type="NCBI Taxonomy" id="1817773"/>
    <lineage>
        <taxon>Bacteria</taxon>
        <taxon>Pseudomonadati</taxon>
        <taxon>Pseudomonadota</taxon>
        <taxon>Candidatus Lambdaproteobacteria</taxon>
    </lineage>
</organism>
<proteinExistence type="inferred from homology"/>
<name>A0A1F6H0N7_9PROT</name>
<dbReference type="GO" id="GO:0005576">
    <property type="term" value="C:extracellular region"/>
    <property type="evidence" value="ECO:0007669"/>
    <property type="project" value="UniProtKB-SubCell"/>
</dbReference>
<dbReference type="Pfam" id="PF00700">
    <property type="entry name" value="Flagellin_C"/>
    <property type="match status" value="1"/>
</dbReference>
<sequence>MSLRINTNVNALNAHRNLLLNDHSLSKTLEKLSSGLKINQAADGPADLVVSEQMRGQIAGVTQAIDNSESAISMVQTTEANLAEINRMLVYLRQLAVHAANEGANDESMLLADQRELANTIEGIDRIATQAQFGAKKLLDGTNGVSGAVAGEALEFVGAGLRTQASGKEGFQVKVTQTATQAEAKGTVALSRELIEQGETLRITQNGKTIEYHTGPEETVEQVVMKLQSETAQQGLQIVVSMDETGKLLVRHEQFGSKPTFEVFSSSAGVLSSQAGVVESAKPGLDVAGTINGESALGTGQILTGVKGAEKVEGLSVRVKGPLGKPNGELPPEGVEAGRIYLTQNALRFQVGGNFGQSVSLNVGDVHSKQFARGVENQSGFQSLNDLDLRQFTGAQDAMLLIDKAITEVSSLRGELGAFQKNLLESNLNNLRVANENLISSESVLRDTDMASEMAAYTRGQIMTQSATAMLAQANQLPTQVLRLLK</sequence>
<keyword evidence="3" id="KW-0964">Secreted</keyword>
<evidence type="ECO:0000313" key="7">
    <source>
        <dbReference type="Proteomes" id="UP000177583"/>
    </source>
</evidence>
<dbReference type="AlphaFoldDB" id="A0A1F6H0N7"/>
<comment type="similarity">
    <text evidence="1 3">Belongs to the bacterial flagellin family.</text>
</comment>
<dbReference type="Proteomes" id="UP000177583">
    <property type="component" value="Unassembled WGS sequence"/>
</dbReference>
<evidence type="ECO:0000259" key="4">
    <source>
        <dbReference type="Pfam" id="PF00669"/>
    </source>
</evidence>
<dbReference type="PANTHER" id="PTHR42792">
    <property type="entry name" value="FLAGELLIN"/>
    <property type="match status" value="1"/>
</dbReference>
<dbReference type="PANTHER" id="PTHR42792:SF2">
    <property type="entry name" value="FLAGELLIN"/>
    <property type="match status" value="1"/>
</dbReference>
<dbReference type="InterPro" id="IPR001492">
    <property type="entry name" value="Flagellin"/>
</dbReference>
<dbReference type="Gene3D" id="3.30.70.2120">
    <property type="match status" value="1"/>
</dbReference>
<dbReference type="GO" id="GO:0005198">
    <property type="term" value="F:structural molecule activity"/>
    <property type="evidence" value="ECO:0007669"/>
    <property type="project" value="UniProtKB-UniRule"/>
</dbReference>
<dbReference type="GO" id="GO:0009288">
    <property type="term" value="C:bacterial-type flagellum"/>
    <property type="evidence" value="ECO:0007669"/>
    <property type="project" value="UniProtKB-SubCell"/>
</dbReference>
<dbReference type="EMBL" id="MFNF01000011">
    <property type="protein sequence ID" value="OGH03864.1"/>
    <property type="molecule type" value="Genomic_DNA"/>
</dbReference>
<dbReference type="Pfam" id="PF00669">
    <property type="entry name" value="Flagellin_N"/>
    <property type="match status" value="1"/>
</dbReference>
<protein>
    <recommendedName>
        <fullName evidence="3">Flagellin</fullName>
    </recommendedName>
</protein>
<evidence type="ECO:0000256" key="1">
    <source>
        <dbReference type="ARBA" id="ARBA00005709"/>
    </source>
</evidence>
<keyword evidence="2 3" id="KW-0975">Bacterial flagellum</keyword>
<dbReference type="InterPro" id="IPR046358">
    <property type="entry name" value="Flagellin_C"/>
</dbReference>
<dbReference type="SUPFAM" id="SSF64518">
    <property type="entry name" value="Phase 1 flagellin"/>
    <property type="match status" value="1"/>
</dbReference>